<evidence type="ECO:0000313" key="1">
    <source>
        <dbReference type="EMBL" id="JAH34713.1"/>
    </source>
</evidence>
<organism evidence="1">
    <name type="scientific">Anguilla anguilla</name>
    <name type="common">European freshwater eel</name>
    <name type="synonym">Muraena anguilla</name>
    <dbReference type="NCBI Taxonomy" id="7936"/>
    <lineage>
        <taxon>Eukaryota</taxon>
        <taxon>Metazoa</taxon>
        <taxon>Chordata</taxon>
        <taxon>Craniata</taxon>
        <taxon>Vertebrata</taxon>
        <taxon>Euteleostomi</taxon>
        <taxon>Actinopterygii</taxon>
        <taxon>Neopterygii</taxon>
        <taxon>Teleostei</taxon>
        <taxon>Anguilliformes</taxon>
        <taxon>Anguillidae</taxon>
        <taxon>Anguilla</taxon>
    </lineage>
</organism>
<dbReference type="AlphaFoldDB" id="A0A0E9S2E7"/>
<accession>A0A0E9S2E7</accession>
<sequence length="67" mass="7867">MYFQYCCWISSICRTFTIDYIQMVLTIFVFQLKTVVVRDMEILALLNSQPATSKTKKKAERINLPIT</sequence>
<protein>
    <submittedName>
        <fullName evidence="1">Uncharacterized protein</fullName>
    </submittedName>
</protein>
<proteinExistence type="predicted"/>
<name>A0A0E9S2E7_ANGAN</name>
<reference evidence="1" key="1">
    <citation type="submission" date="2014-11" db="EMBL/GenBank/DDBJ databases">
        <authorList>
            <person name="Amaro Gonzalez C."/>
        </authorList>
    </citation>
    <scope>NUCLEOTIDE SEQUENCE</scope>
</reference>
<dbReference type="EMBL" id="GBXM01073864">
    <property type="protein sequence ID" value="JAH34713.1"/>
    <property type="molecule type" value="Transcribed_RNA"/>
</dbReference>
<reference evidence="1" key="2">
    <citation type="journal article" date="2015" name="Fish Shellfish Immunol.">
        <title>Early steps in the European eel (Anguilla anguilla)-Vibrio vulnificus interaction in the gills: Role of the RtxA13 toxin.</title>
        <authorList>
            <person name="Callol A."/>
            <person name="Pajuelo D."/>
            <person name="Ebbesson L."/>
            <person name="Teles M."/>
            <person name="MacKenzie S."/>
            <person name="Amaro C."/>
        </authorList>
    </citation>
    <scope>NUCLEOTIDE SEQUENCE</scope>
</reference>